<dbReference type="OrthoDB" id="10431529at2759"/>
<gene>
    <name evidence="1" type="ORF">MGAL_10B027858</name>
</gene>
<sequence>MSRRIRKNDSGKGSFYLFNIGQKYVRSGGRKNVDCSPLRYQPLKFWSHELSRCVYKKSKCDELGQLLNGSSSSLTDSACRCDYTTGFDFVTAPRNKCGCIPTEEDCMCYLVSCPKEMQLDQ</sequence>
<keyword evidence="2" id="KW-1185">Reference proteome</keyword>
<evidence type="ECO:0000313" key="2">
    <source>
        <dbReference type="Proteomes" id="UP000596742"/>
    </source>
</evidence>
<dbReference type="EMBL" id="UYJE01007485">
    <property type="protein sequence ID" value="VDI55341.1"/>
    <property type="molecule type" value="Genomic_DNA"/>
</dbReference>
<reference evidence="1" key="1">
    <citation type="submission" date="2018-11" db="EMBL/GenBank/DDBJ databases">
        <authorList>
            <person name="Alioto T."/>
            <person name="Alioto T."/>
        </authorList>
    </citation>
    <scope>NUCLEOTIDE SEQUENCE</scope>
</reference>
<dbReference type="AlphaFoldDB" id="A0A8B6FXN0"/>
<name>A0A8B6FXN0_MYTGA</name>
<organism evidence="1 2">
    <name type="scientific">Mytilus galloprovincialis</name>
    <name type="common">Mediterranean mussel</name>
    <dbReference type="NCBI Taxonomy" id="29158"/>
    <lineage>
        <taxon>Eukaryota</taxon>
        <taxon>Metazoa</taxon>
        <taxon>Spiralia</taxon>
        <taxon>Lophotrochozoa</taxon>
        <taxon>Mollusca</taxon>
        <taxon>Bivalvia</taxon>
        <taxon>Autobranchia</taxon>
        <taxon>Pteriomorphia</taxon>
        <taxon>Mytilida</taxon>
        <taxon>Mytiloidea</taxon>
        <taxon>Mytilidae</taxon>
        <taxon>Mytilinae</taxon>
        <taxon>Mytilus</taxon>
    </lineage>
</organism>
<dbReference type="Proteomes" id="UP000596742">
    <property type="component" value="Unassembled WGS sequence"/>
</dbReference>
<evidence type="ECO:0000313" key="1">
    <source>
        <dbReference type="EMBL" id="VDI55341.1"/>
    </source>
</evidence>
<accession>A0A8B6FXN0</accession>
<protein>
    <submittedName>
        <fullName evidence="1">Uncharacterized protein</fullName>
    </submittedName>
</protein>
<feature type="non-terminal residue" evidence="1">
    <location>
        <position position="1"/>
    </location>
</feature>
<comment type="caution">
    <text evidence="1">The sequence shown here is derived from an EMBL/GenBank/DDBJ whole genome shotgun (WGS) entry which is preliminary data.</text>
</comment>
<proteinExistence type="predicted"/>